<dbReference type="GO" id="GO:0005654">
    <property type="term" value="C:nucleoplasm"/>
    <property type="evidence" value="ECO:0007669"/>
    <property type="project" value="UniProtKB-SubCell"/>
</dbReference>
<keyword evidence="6" id="KW-0805">Transcription regulation</keyword>
<evidence type="ECO:0000256" key="3">
    <source>
        <dbReference type="ARBA" id="ARBA00022723"/>
    </source>
</evidence>
<evidence type="ECO:0000256" key="10">
    <source>
        <dbReference type="ARBA" id="ARBA00023242"/>
    </source>
</evidence>
<evidence type="ECO:0000256" key="2">
    <source>
        <dbReference type="ARBA" id="ARBA00006177"/>
    </source>
</evidence>
<protein>
    <submittedName>
        <fullName evidence="13">Uncharacterized protein</fullName>
    </submittedName>
</protein>
<dbReference type="OrthoDB" id="7765071at2759"/>
<keyword evidence="3" id="KW-0479">Metal-binding</keyword>
<dbReference type="PROSITE" id="PS51915">
    <property type="entry name" value="ZAD"/>
    <property type="match status" value="1"/>
</dbReference>
<sequence>MVPSTKIGQKCIIFGCKNRSGVHQGNEVSFFPVACRGNQVYHRWAKLMPLSGDRHERICSQHFAANDFIENTRQKLKNGAVPTVKLQDGKIQRRKGCCVPKCNPNRTKRGLHHFPMQKYVRQKWKEALGMDEAQDPAGLLICNRHFLTSDFVKVTSRYLKATAVPSRKLVRLINLPRRMLVHLDSHLEDHNYSVYAGKPQSNRIGFVEGCRSKPEGNVKLHKFPVSRDPKYKKENRISKCSKLPTRNSTVSSLHFRKTDSIKGNPAKDTDVLDIDWVPTIKASSCSTVLVDDDPAESLVEYACPEEDGKLDEYSSTLCRACGQNLPDDPALSDSFQNYAHMYLAFTNLQLHPRENPEELRICPDCKNKLHEFEQLRETFINVHWRLLEVKPELRDNHEGFDSNAVVEKNPSINEAIVSDINSLEQDVSQNDLYNQTTEQLESIVKVEPVDYCSEDNADDRNEQKAFGYSFQITKESSSDSELSTSSTSDDQSEMLPPTMKKKKKSLEELYPYDKSQRNKFYIPRKRKKFPRQFDCRCPKKCSTLFESEQVLEHFFHKFWASVDKTRQRKMVLEYVRAMPVRRIRCRPQRVRPERAVMFQYFVPTEDCDVRVCQRFFLGILQTTSQTVYRYIYGKTGDRDSAQDEIIIP</sequence>
<comment type="subcellular location">
    <subcellularLocation>
        <location evidence="1">Nucleus</location>
        <location evidence="1">Nucleoplasm</location>
    </subcellularLocation>
</comment>
<evidence type="ECO:0000256" key="7">
    <source>
        <dbReference type="ARBA" id="ARBA00023054"/>
    </source>
</evidence>
<dbReference type="InterPro" id="IPR038441">
    <property type="entry name" value="THAP_Znf_sf"/>
</dbReference>
<dbReference type="InterPro" id="IPR006612">
    <property type="entry name" value="THAP_Znf"/>
</dbReference>
<dbReference type="SUPFAM" id="SSF57716">
    <property type="entry name" value="Glucocorticoid receptor-like (DNA-binding domain)"/>
    <property type="match status" value="2"/>
</dbReference>
<dbReference type="SMART" id="SM00980">
    <property type="entry name" value="THAP"/>
    <property type="match status" value="3"/>
</dbReference>
<proteinExistence type="inferred from homology"/>
<dbReference type="FunCoup" id="A0A6I8U3G5">
    <property type="interactions" value="77"/>
</dbReference>
<dbReference type="Gene3D" id="6.20.210.20">
    <property type="entry name" value="THAP domain"/>
    <property type="match status" value="2"/>
</dbReference>
<name>A0A6I8U3G5_AEDAE</name>
<dbReference type="PROSITE" id="PS50950">
    <property type="entry name" value="ZF_THAP"/>
    <property type="match status" value="2"/>
</dbReference>
<dbReference type="SMART" id="SM00868">
    <property type="entry name" value="zf-AD"/>
    <property type="match status" value="1"/>
</dbReference>
<evidence type="ECO:0000313" key="13">
    <source>
        <dbReference type="EnsemblMetazoa" id="AAEL025401-PB"/>
    </source>
</evidence>
<dbReference type="AlphaFoldDB" id="A0A6I8U3G5"/>
<comment type="similarity">
    <text evidence="2">Belongs to the THAP1 family.</text>
</comment>
<gene>
    <name evidence="13" type="primary">5576422</name>
</gene>
<dbReference type="PANTHER" id="PTHR46600">
    <property type="entry name" value="THAP DOMAIN-CONTAINING"/>
    <property type="match status" value="1"/>
</dbReference>
<dbReference type="GO" id="GO:0008270">
    <property type="term" value="F:zinc ion binding"/>
    <property type="evidence" value="ECO:0007669"/>
    <property type="project" value="UniProtKB-UniRule"/>
</dbReference>
<keyword evidence="11" id="KW-0131">Cell cycle</keyword>
<dbReference type="InterPro" id="IPR026516">
    <property type="entry name" value="THAP1/10"/>
</dbReference>
<keyword evidence="14" id="KW-1185">Reference proteome</keyword>
<dbReference type="InParanoid" id="A0A6I8U3G5"/>
<reference evidence="13" key="2">
    <citation type="submission" date="2020-05" db="UniProtKB">
        <authorList>
            <consortium name="EnsemblMetazoa"/>
        </authorList>
    </citation>
    <scope>IDENTIFICATION</scope>
    <source>
        <strain evidence="13">LVP_AGWG</strain>
    </source>
</reference>
<dbReference type="InterPro" id="IPR012934">
    <property type="entry name" value="Znf_AD"/>
</dbReference>
<keyword evidence="8" id="KW-0238">DNA-binding</keyword>
<evidence type="ECO:0000256" key="5">
    <source>
        <dbReference type="ARBA" id="ARBA00022833"/>
    </source>
</evidence>
<dbReference type="GO" id="GO:0043565">
    <property type="term" value="F:sequence-specific DNA binding"/>
    <property type="evidence" value="ECO:0007669"/>
    <property type="project" value="InterPro"/>
</dbReference>
<feature type="compositionally biased region" description="Low complexity" evidence="12">
    <location>
        <begin position="477"/>
        <end position="489"/>
    </location>
</feature>
<organism evidence="13 14">
    <name type="scientific">Aedes aegypti</name>
    <name type="common">Yellowfever mosquito</name>
    <name type="synonym">Culex aegypti</name>
    <dbReference type="NCBI Taxonomy" id="7159"/>
    <lineage>
        <taxon>Eukaryota</taxon>
        <taxon>Metazoa</taxon>
        <taxon>Ecdysozoa</taxon>
        <taxon>Arthropoda</taxon>
        <taxon>Hexapoda</taxon>
        <taxon>Insecta</taxon>
        <taxon>Pterygota</taxon>
        <taxon>Neoptera</taxon>
        <taxon>Endopterygota</taxon>
        <taxon>Diptera</taxon>
        <taxon>Nematocera</taxon>
        <taxon>Culicoidea</taxon>
        <taxon>Culicidae</taxon>
        <taxon>Culicinae</taxon>
        <taxon>Aedini</taxon>
        <taxon>Aedes</taxon>
        <taxon>Stegomyia</taxon>
    </lineage>
</organism>
<keyword evidence="9" id="KW-0804">Transcription</keyword>
<keyword evidence="4" id="KW-0863">Zinc-finger</keyword>
<dbReference type="SMART" id="SM00692">
    <property type="entry name" value="DM3"/>
    <property type="match status" value="2"/>
</dbReference>
<evidence type="ECO:0000256" key="11">
    <source>
        <dbReference type="ARBA" id="ARBA00023306"/>
    </source>
</evidence>
<feature type="region of interest" description="Disordered" evidence="12">
    <location>
        <begin position="477"/>
        <end position="500"/>
    </location>
</feature>
<keyword evidence="5" id="KW-0862">Zinc</keyword>
<evidence type="ECO:0000256" key="12">
    <source>
        <dbReference type="SAM" id="MobiDB-lite"/>
    </source>
</evidence>
<evidence type="ECO:0000256" key="9">
    <source>
        <dbReference type="ARBA" id="ARBA00023163"/>
    </source>
</evidence>
<dbReference type="EnsemblMetazoa" id="AAEL025401-RB">
    <property type="protein sequence ID" value="AAEL025401-PB"/>
    <property type="gene ID" value="AAEL025401"/>
</dbReference>
<dbReference type="Pfam" id="PF05485">
    <property type="entry name" value="THAP"/>
    <property type="match status" value="2"/>
</dbReference>
<dbReference type="Proteomes" id="UP000008820">
    <property type="component" value="Chromosome 3"/>
</dbReference>
<evidence type="ECO:0000256" key="1">
    <source>
        <dbReference type="ARBA" id="ARBA00004642"/>
    </source>
</evidence>
<evidence type="ECO:0000256" key="8">
    <source>
        <dbReference type="ARBA" id="ARBA00023125"/>
    </source>
</evidence>
<evidence type="ECO:0000313" key="14">
    <source>
        <dbReference type="Proteomes" id="UP000008820"/>
    </source>
</evidence>
<keyword evidence="10" id="KW-0539">Nucleus</keyword>
<dbReference type="Pfam" id="PF07776">
    <property type="entry name" value="zf-AD"/>
    <property type="match status" value="1"/>
</dbReference>
<keyword evidence="7" id="KW-0175">Coiled coil</keyword>
<evidence type="ECO:0000256" key="4">
    <source>
        <dbReference type="ARBA" id="ARBA00022771"/>
    </source>
</evidence>
<evidence type="ECO:0000256" key="6">
    <source>
        <dbReference type="ARBA" id="ARBA00023015"/>
    </source>
</evidence>
<dbReference type="PANTHER" id="PTHR46600:SF1">
    <property type="entry name" value="THAP DOMAIN-CONTAINING PROTEIN 1"/>
    <property type="match status" value="1"/>
</dbReference>
<reference evidence="13 14" key="1">
    <citation type="submission" date="2017-06" db="EMBL/GenBank/DDBJ databases">
        <title>Aedes aegypti genome working group (AGWG) sequencing and assembly.</title>
        <authorList>
            <consortium name="Aedes aegypti Genome Working Group (AGWG)"/>
            <person name="Matthews B.J."/>
        </authorList>
    </citation>
    <scope>NUCLEOTIDE SEQUENCE [LARGE SCALE GENOMIC DNA]</scope>
    <source>
        <strain evidence="13 14">LVP_AGWG</strain>
    </source>
</reference>
<accession>A0A6I8U3G5</accession>